<keyword evidence="5" id="KW-1185">Reference proteome</keyword>
<dbReference type="SUPFAM" id="SSF51735">
    <property type="entry name" value="NAD(P)-binding Rossmann-fold domains"/>
    <property type="match status" value="1"/>
</dbReference>
<dbReference type="PANTHER" id="PTHR43008">
    <property type="entry name" value="BENZIL REDUCTASE"/>
    <property type="match status" value="1"/>
</dbReference>
<dbReference type="Gene3D" id="3.40.50.720">
    <property type="entry name" value="NAD(P)-binding Rossmann-like Domain"/>
    <property type="match status" value="1"/>
</dbReference>
<dbReference type="Pfam" id="PF13561">
    <property type="entry name" value="adh_short_C2"/>
    <property type="match status" value="1"/>
</dbReference>
<proteinExistence type="inferred from homology"/>
<evidence type="ECO:0000256" key="2">
    <source>
        <dbReference type="ARBA" id="ARBA00022857"/>
    </source>
</evidence>
<evidence type="ECO:0000313" key="5">
    <source>
        <dbReference type="Proteomes" id="UP000250140"/>
    </source>
</evidence>
<evidence type="ECO:0000256" key="3">
    <source>
        <dbReference type="ARBA" id="ARBA00023002"/>
    </source>
</evidence>
<keyword evidence="3" id="KW-0560">Oxidoreductase</keyword>
<dbReference type="GO" id="GO:0016616">
    <property type="term" value="F:oxidoreductase activity, acting on the CH-OH group of donors, NAD or NADP as acceptor"/>
    <property type="evidence" value="ECO:0007669"/>
    <property type="project" value="UniProtKB-ARBA"/>
</dbReference>
<accession>A0A8E2JW37</accession>
<dbReference type="EMBL" id="KV749013">
    <property type="protein sequence ID" value="OCL11658.1"/>
    <property type="molecule type" value="Genomic_DNA"/>
</dbReference>
<sequence>MLASSFSRIGPVGRPRTALLQLRGPLSGKEPQFIGLRFAHDNAGPPGRDRENVGSKRFRDFDLAGGVFIVTGGARGLGLCMAEALVEAGGKVYCLDRLSEPDESFAEARRRVLPEFGGELHYRQVDVRESEPLDSVITGIAEQHERVDGLIAAAGIQKLCPAISYTAADAADMLRTNYTGVLLSATATACQMLRYKTHGSIVLTASISGLVANKGLDSPVYNSSKAALMQLARNLAMDPGHVVTPMVERNPEEVEGLRKLWEGENMLGRLAKPEEFKGAGLFSLSRASGFMTGANLVIDGGHTAW</sequence>
<dbReference type="GO" id="GO:0050664">
    <property type="term" value="F:oxidoreductase activity, acting on NAD(P)H, oxygen as acceptor"/>
    <property type="evidence" value="ECO:0007669"/>
    <property type="project" value="TreeGrafter"/>
</dbReference>
<dbReference type="Proteomes" id="UP000250140">
    <property type="component" value="Unassembled WGS sequence"/>
</dbReference>
<dbReference type="InterPro" id="IPR002347">
    <property type="entry name" value="SDR_fam"/>
</dbReference>
<dbReference type="PRINTS" id="PR00081">
    <property type="entry name" value="GDHRDH"/>
</dbReference>
<name>A0A8E2JW37_9PEZI</name>
<dbReference type="InterPro" id="IPR036291">
    <property type="entry name" value="NAD(P)-bd_dom_sf"/>
</dbReference>
<dbReference type="PROSITE" id="PS00061">
    <property type="entry name" value="ADH_SHORT"/>
    <property type="match status" value="1"/>
</dbReference>
<comment type="similarity">
    <text evidence="1">Belongs to the short-chain dehydrogenases/reductases (SDR) family.</text>
</comment>
<organism evidence="4 5">
    <name type="scientific">Glonium stellatum</name>
    <dbReference type="NCBI Taxonomy" id="574774"/>
    <lineage>
        <taxon>Eukaryota</taxon>
        <taxon>Fungi</taxon>
        <taxon>Dikarya</taxon>
        <taxon>Ascomycota</taxon>
        <taxon>Pezizomycotina</taxon>
        <taxon>Dothideomycetes</taxon>
        <taxon>Pleosporomycetidae</taxon>
        <taxon>Gloniales</taxon>
        <taxon>Gloniaceae</taxon>
        <taxon>Glonium</taxon>
    </lineage>
</organism>
<dbReference type="PANTHER" id="PTHR43008:SF10">
    <property type="entry name" value="CHAIN DEHYDROGENASE_OXIDOREDUCTASE, PUTATIVE (AFU_ORTHOLOGUE AFUA_2G15740)-RELATED"/>
    <property type="match status" value="1"/>
</dbReference>
<protein>
    <submittedName>
        <fullName evidence="4">Oxidoreductase</fullName>
    </submittedName>
</protein>
<dbReference type="OrthoDB" id="1669814at2759"/>
<reference evidence="4 5" key="1">
    <citation type="journal article" date="2016" name="Nat. Commun.">
        <title>Ectomycorrhizal ecology is imprinted in the genome of the dominant symbiotic fungus Cenococcum geophilum.</title>
        <authorList>
            <consortium name="DOE Joint Genome Institute"/>
            <person name="Peter M."/>
            <person name="Kohler A."/>
            <person name="Ohm R.A."/>
            <person name="Kuo A."/>
            <person name="Krutzmann J."/>
            <person name="Morin E."/>
            <person name="Arend M."/>
            <person name="Barry K.W."/>
            <person name="Binder M."/>
            <person name="Choi C."/>
            <person name="Clum A."/>
            <person name="Copeland A."/>
            <person name="Grisel N."/>
            <person name="Haridas S."/>
            <person name="Kipfer T."/>
            <person name="LaButti K."/>
            <person name="Lindquist E."/>
            <person name="Lipzen A."/>
            <person name="Maire R."/>
            <person name="Meier B."/>
            <person name="Mihaltcheva S."/>
            <person name="Molinier V."/>
            <person name="Murat C."/>
            <person name="Poggeler S."/>
            <person name="Quandt C.A."/>
            <person name="Sperisen C."/>
            <person name="Tritt A."/>
            <person name="Tisserant E."/>
            <person name="Crous P.W."/>
            <person name="Henrissat B."/>
            <person name="Nehls U."/>
            <person name="Egli S."/>
            <person name="Spatafora J.W."/>
            <person name="Grigoriev I.V."/>
            <person name="Martin F.M."/>
        </authorList>
    </citation>
    <scope>NUCLEOTIDE SEQUENCE [LARGE SCALE GENOMIC DNA]</scope>
    <source>
        <strain evidence="4 5">CBS 207.34</strain>
    </source>
</reference>
<gene>
    <name evidence="4" type="ORF">AOQ84DRAFT_229013</name>
</gene>
<dbReference type="InterPro" id="IPR020904">
    <property type="entry name" value="Sc_DH/Rdtase_CS"/>
</dbReference>
<keyword evidence="2" id="KW-0521">NADP</keyword>
<evidence type="ECO:0000256" key="1">
    <source>
        <dbReference type="ARBA" id="ARBA00006484"/>
    </source>
</evidence>
<dbReference type="AlphaFoldDB" id="A0A8E2JW37"/>
<evidence type="ECO:0000313" key="4">
    <source>
        <dbReference type="EMBL" id="OCL11658.1"/>
    </source>
</evidence>